<dbReference type="OrthoDB" id="3536723at2759"/>
<organism evidence="2 3">
    <name type="scientific">Cyclocybe aegerita</name>
    <name type="common">Black poplar mushroom</name>
    <name type="synonym">Agrocybe aegerita</name>
    <dbReference type="NCBI Taxonomy" id="1973307"/>
    <lineage>
        <taxon>Eukaryota</taxon>
        <taxon>Fungi</taxon>
        <taxon>Dikarya</taxon>
        <taxon>Basidiomycota</taxon>
        <taxon>Agaricomycotina</taxon>
        <taxon>Agaricomycetes</taxon>
        <taxon>Agaricomycetidae</taxon>
        <taxon>Agaricales</taxon>
        <taxon>Agaricineae</taxon>
        <taxon>Bolbitiaceae</taxon>
        <taxon>Cyclocybe</taxon>
    </lineage>
</organism>
<evidence type="ECO:0000256" key="1">
    <source>
        <dbReference type="SAM" id="SignalP"/>
    </source>
</evidence>
<feature type="signal peptide" evidence="1">
    <location>
        <begin position="1"/>
        <end position="17"/>
    </location>
</feature>
<proteinExistence type="predicted"/>
<keyword evidence="3" id="KW-1185">Reference proteome</keyword>
<name>A0A8S0W3N0_CYCAE</name>
<protein>
    <submittedName>
        <fullName evidence="2">Uncharacterized protein</fullName>
    </submittedName>
</protein>
<comment type="caution">
    <text evidence="2">The sequence shown here is derived from an EMBL/GenBank/DDBJ whole genome shotgun (WGS) entry which is preliminary data.</text>
</comment>
<keyword evidence="1" id="KW-0732">Signal</keyword>
<evidence type="ECO:0000313" key="2">
    <source>
        <dbReference type="EMBL" id="CAA7261134.1"/>
    </source>
</evidence>
<reference evidence="2 3" key="1">
    <citation type="submission" date="2020-01" db="EMBL/GenBank/DDBJ databases">
        <authorList>
            <person name="Gupta K D."/>
        </authorList>
    </citation>
    <scope>NUCLEOTIDE SEQUENCE [LARGE SCALE GENOMIC DNA]</scope>
</reference>
<dbReference type="EMBL" id="CACVBS010000032">
    <property type="protein sequence ID" value="CAA7261134.1"/>
    <property type="molecule type" value="Genomic_DNA"/>
</dbReference>
<dbReference type="Proteomes" id="UP000467700">
    <property type="component" value="Unassembled WGS sequence"/>
</dbReference>
<evidence type="ECO:0000313" key="3">
    <source>
        <dbReference type="Proteomes" id="UP000467700"/>
    </source>
</evidence>
<dbReference type="AlphaFoldDB" id="A0A8S0W3N0"/>
<sequence length="154" mass="16261">MKLLSLVTLPFVAGAHTALVIPQLQMRGVPRLFTGAPEPSNLPVEVPQLGSTLGDAEILEDLCESGGKNASIAVKYLGPDGNNTTLYNFGDCILYEREGYRSGAARFCQTCLSYGHPSPDCSGGSTLTLPITNPKGLVLPDTDGGFKFLQQSAT</sequence>
<gene>
    <name evidence="2" type="ORF">AAE3_LOCUS3492</name>
</gene>
<accession>A0A8S0W3N0</accession>
<feature type="chain" id="PRO_5035801105" evidence="1">
    <location>
        <begin position="18"/>
        <end position="154"/>
    </location>
</feature>